<sequence>MNLIGKNIKTSRERCNMSQKELAHKIRVGSAKIEKYETGESIPDTLTILKICTVLDIPVSTIMNSGLHSTQIPEHIPYEMYNPQELNESECYRFLNHDV</sequence>
<evidence type="ECO:0000313" key="4">
    <source>
        <dbReference type="Proteomes" id="UP000233343"/>
    </source>
</evidence>
<dbReference type="InterPro" id="IPR010982">
    <property type="entry name" value="Lambda_DNA-bd_dom_sf"/>
</dbReference>
<keyword evidence="4" id="KW-1185">Reference proteome</keyword>
<dbReference type="Gene3D" id="1.10.260.40">
    <property type="entry name" value="lambda repressor-like DNA-binding domains"/>
    <property type="match status" value="1"/>
</dbReference>
<proteinExistence type="predicted"/>
<dbReference type="SUPFAM" id="SSF47413">
    <property type="entry name" value="lambda repressor-like DNA-binding domains"/>
    <property type="match status" value="1"/>
</dbReference>
<dbReference type="AlphaFoldDB" id="A0A2N0ZE69"/>
<dbReference type="InterPro" id="IPR001387">
    <property type="entry name" value="Cro/C1-type_HTH"/>
</dbReference>
<dbReference type="EMBL" id="PISD01000036">
    <property type="protein sequence ID" value="PKG27795.1"/>
    <property type="molecule type" value="Genomic_DNA"/>
</dbReference>
<dbReference type="RefSeq" id="WP_066190722.1">
    <property type="nucleotide sequence ID" value="NZ_JARMMB010000032.1"/>
</dbReference>
<dbReference type="PANTHER" id="PTHR46558">
    <property type="entry name" value="TRACRIPTIONAL REGULATORY PROTEIN-RELATED-RELATED"/>
    <property type="match status" value="1"/>
</dbReference>
<protein>
    <submittedName>
        <fullName evidence="3">XRE family transcriptional regulator</fullName>
    </submittedName>
</protein>
<reference evidence="3 4" key="1">
    <citation type="journal article" date="2010" name="Int. J. Syst. Evol. Microbiol.">
        <title>Bacillus horneckiae sp. nov., isolated from a spacecraft-assembly clean room.</title>
        <authorList>
            <person name="Vaishampayan P."/>
            <person name="Probst A."/>
            <person name="Krishnamurthi S."/>
            <person name="Ghosh S."/>
            <person name="Osman S."/>
            <person name="McDowall A."/>
            <person name="Ruckmani A."/>
            <person name="Mayilraj S."/>
            <person name="Venkateswaran K."/>
        </authorList>
    </citation>
    <scope>NUCLEOTIDE SEQUENCE [LARGE SCALE GENOMIC DNA]</scope>
    <source>
        <strain evidence="4">1PO1SC</strain>
    </source>
</reference>
<dbReference type="PANTHER" id="PTHR46558:SF3">
    <property type="entry name" value="TRANSCRIPTIONAL REGULATOR"/>
    <property type="match status" value="1"/>
</dbReference>
<comment type="caution">
    <text evidence="3">The sequence shown here is derived from an EMBL/GenBank/DDBJ whole genome shotgun (WGS) entry which is preliminary data.</text>
</comment>
<organism evidence="3 4">
    <name type="scientific">Cytobacillus horneckiae</name>
    <dbReference type="NCBI Taxonomy" id="549687"/>
    <lineage>
        <taxon>Bacteria</taxon>
        <taxon>Bacillati</taxon>
        <taxon>Bacillota</taxon>
        <taxon>Bacilli</taxon>
        <taxon>Bacillales</taxon>
        <taxon>Bacillaceae</taxon>
        <taxon>Cytobacillus</taxon>
    </lineage>
</organism>
<dbReference type="SMART" id="SM00530">
    <property type="entry name" value="HTH_XRE"/>
    <property type="match status" value="1"/>
</dbReference>
<dbReference type="Proteomes" id="UP000233343">
    <property type="component" value="Unassembled WGS sequence"/>
</dbReference>
<accession>A0A2N0ZE69</accession>
<dbReference type="CDD" id="cd00093">
    <property type="entry name" value="HTH_XRE"/>
    <property type="match status" value="1"/>
</dbReference>
<dbReference type="GO" id="GO:0003677">
    <property type="term" value="F:DNA binding"/>
    <property type="evidence" value="ECO:0007669"/>
    <property type="project" value="UniProtKB-KW"/>
</dbReference>
<dbReference type="Pfam" id="PF01381">
    <property type="entry name" value="HTH_3"/>
    <property type="match status" value="1"/>
</dbReference>
<feature type="domain" description="HTH cro/C1-type" evidence="2">
    <location>
        <begin position="8"/>
        <end position="62"/>
    </location>
</feature>
<dbReference type="PROSITE" id="PS50943">
    <property type="entry name" value="HTH_CROC1"/>
    <property type="match status" value="1"/>
</dbReference>
<evidence type="ECO:0000259" key="2">
    <source>
        <dbReference type="PROSITE" id="PS50943"/>
    </source>
</evidence>
<name>A0A2N0ZE69_9BACI</name>
<evidence type="ECO:0000313" key="3">
    <source>
        <dbReference type="EMBL" id="PKG27795.1"/>
    </source>
</evidence>
<evidence type="ECO:0000256" key="1">
    <source>
        <dbReference type="ARBA" id="ARBA00023125"/>
    </source>
</evidence>
<gene>
    <name evidence="3" type="ORF">CWS20_17020</name>
</gene>
<keyword evidence="1" id="KW-0238">DNA-binding</keyword>